<evidence type="ECO:0000313" key="3">
    <source>
        <dbReference type="Proteomes" id="UP000015106"/>
    </source>
</evidence>
<sequence length="163" mass="17614">MQRRGVEAALRSGATSGGSSEAGGAHGDEGGENGESAGARSSPTSKPRTPALQACRGRWPWPGGGAEFGRRMPPLSLLVSLFPNSSLARRHLAAHAAKRSRKRRESGQSICRTRVRHSLFHLDQQTQREVEEEPRPASRRLPPSTHLTAAILSMSGRLREAHL</sequence>
<dbReference type="EnsemblPlants" id="TuG1812G0700002348.01.T01">
    <property type="protein sequence ID" value="TuG1812G0700002348.01.T01"/>
    <property type="gene ID" value="TuG1812G0700002348.01"/>
</dbReference>
<reference evidence="2" key="2">
    <citation type="submission" date="2018-03" db="EMBL/GenBank/DDBJ databases">
        <title>The Triticum urartu genome reveals the dynamic nature of wheat genome evolution.</title>
        <authorList>
            <person name="Ling H."/>
            <person name="Ma B."/>
            <person name="Shi X."/>
            <person name="Liu H."/>
            <person name="Dong L."/>
            <person name="Sun H."/>
            <person name="Cao Y."/>
            <person name="Gao Q."/>
            <person name="Zheng S."/>
            <person name="Li Y."/>
            <person name="Yu Y."/>
            <person name="Du H."/>
            <person name="Qi M."/>
            <person name="Li Y."/>
            <person name="Yu H."/>
            <person name="Cui Y."/>
            <person name="Wang N."/>
            <person name="Chen C."/>
            <person name="Wu H."/>
            <person name="Zhao Y."/>
            <person name="Zhang J."/>
            <person name="Li Y."/>
            <person name="Zhou W."/>
            <person name="Zhang B."/>
            <person name="Hu W."/>
            <person name="Eijk M."/>
            <person name="Tang J."/>
            <person name="Witsenboer H."/>
            <person name="Zhao S."/>
            <person name="Li Z."/>
            <person name="Zhang A."/>
            <person name="Wang D."/>
            <person name="Liang C."/>
        </authorList>
    </citation>
    <scope>NUCLEOTIDE SEQUENCE [LARGE SCALE GENOMIC DNA]</scope>
    <source>
        <strain evidence="2">cv. G1812</strain>
    </source>
</reference>
<feature type="compositionally biased region" description="Basic and acidic residues" evidence="1">
    <location>
        <begin position="126"/>
        <end position="136"/>
    </location>
</feature>
<organism evidence="2 3">
    <name type="scientific">Triticum urartu</name>
    <name type="common">Red wild einkorn</name>
    <name type="synonym">Crithodium urartu</name>
    <dbReference type="NCBI Taxonomy" id="4572"/>
    <lineage>
        <taxon>Eukaryota</taxon>
        <taxon>Viridiplantae</taxon>
        <taxon>Streptophyta</taxon>
        <taxon>Embryophyta</taxon>
        <taxon>Tracheophyta</taxon>
        <taxon>Spermatophyta</taxon>
        <taxon>Magnoliopsida</taxon>
        <taxon>Liliopsida</taxon>
        <taxon>Poales</taxon>
        <taxon>Poaceae</taxon>
        <taxon>BOP clade</taxon>
        <taxon>Pooideae</taxon>
        <taxon>Triticodae</taxon>
        <taxon>Triticeae</taxon>
        <taxon>Triticinae</taxon>
        <taxon>Triticum</taxon>
    </lineage>
</organism>
<dbReference type="Gramene" id="TuG1812G0700002345.01.T01">
    <property type="protein sequence ID" value="TuG1812G0700002345.01.T01"/>
    <property type="gene ID" value="TuG1812G0700002345.01"/>
</dbReference>
<evidence type="ECO:0000256" key="1">
    <source>
        <dbReference type="SAM" id="MobiDB-lite"/>
    </source>
</evidence>
<dbReference type="Gramene" id="TuG1812G0700002345.01.T03">
    <property type="protein sequence ID" value="TuG1812G0700002345.01.T03"/>
    <property type="gene ID" value="TuG1812G0700002345.01"/>
</dbReference>
<dbReference type="Proteomes" id="UP000015106">
    <property type="component" value="Chromosome 7"/>
</dbReference>
<feature type="region of interest" description="Disordered" evidence="1">
    <location>
        <begin position="123"/>
        <end position="146"/>
    </location>
</feature>
<evidence type="ECO:0000313" key="2">
    <source>
        <dbReference type="EnsemblPlants" id="TuG1812G0700002345.01.T03"/>
    </source>
</evidence>
<reference evidence="2" key="3">
    <citation type="submission" date="2022-06" db="UniProtKB">
        <authorList>
            <consortium name="EnsemblPlants"/>
        </authorList>
    </citation>
    <scope>IDENTIFICATION</scope>
</reference>
<dbReference type="EnsemblPlants" id="TuG1812G0700002345.01.T03">
    <property type="protein sequence ID" value="TuG1812G0700002345.01.T03"/>
    <property type="gene ID" value="TuG1812G0700002345.01"/>
</dbReference>
<dbReference type="Gramene" id="TuG1812G0700002348.01.T01">
    <property type="protein sequence ID" value="TuG1812G0700002348.01.T01"/>
    <property type="gene ID" value="TuG1812G0700002348.01"/>
</dbReference>
<feature type="region of interest" description="Disordered" evidence="1">
    <location>
        <begin position="1"/>
        <end position="66"/>
    </location>
</feature>
<proteinExistence type="predicted"/>
<dbReference type="AlphaFoldDB" id="A0A8R7V1C9"/>
<accession>A0A8R7V1C9</accession>
<dbReference type="EnsemblPlants" id="TuG1812G0700002345.01.T01">
    <property type="protein sequence ID" value="TuG1812G0700002345.01.T01"/>
    <property type="gene ID" value="TuG1812G0700002345.01"/>
</dbReference>
<reference evidence="3" key="1">
    <citation type="journal article" date="2013" name="Nature">
        <title>Draft genome of the wheat A-genome progenitor Triticum urartu.</title>
        <authorList>
            <person name="Ling H.Q."/>
            <person name="Zhao S."/>
            <person name="Liu D."/>
            <person name="Wang J."/>
            <person name="Sun H."/>
            <person name="Zhang C."/>
            <person name="Fan H."/>
            <person name="Li D."/>
            <person name="Dong L."/>
            <person name="Tao Y."/>
            <person name="Gao C."/>
            <person name="Wu H."/>
            <person name="Li Y."/>
            <person name="Cui Y."/>
            <person name="Guo X."/>
            <person name="Zheng S."/>
            <person name="Wang B."/>
            <person name="Yu K."/>
            <person name="Liang Q."/>
            <person name="Yang W."/>
            <person name="Lou X."/>
            <person name="Chen J."/>
            <person name="Feng M."/>
            <person name="Jian J."/>
            <person name="Zhang X."/>
            <person name="Luo G."/>
            <person name="Jiang Y."/>
            <person name="Liu J."/>
            <person name="Wang Z."/>
            <person name="Sha Y."/>
            <person name="Zhang B."/>
            <person name="Wu H."/>
            <person name="Tang D."/>
            <person name="Shen Q."/>
            <person name="Xue P."/>
            <person name="Zou S."/>
            <person name="Wang X."/>
            <person name="Liu X."/>
            <person name="Wang F."/>
            <person name="Yang Y."/>
            <person name="An X."/>
            <person name="Dong Z."/>
            <person name="Zhang K."/>
            <person name="Zhang X."/>
            <person name="Luo M.C."/>
            <person name="Dvorak J."/>
            <person name="Tong Y."/>
            <person name="Wang J."/>
            <person name="Yang H."/>
            <person name="Li Z."/>
            <person name="Wang D."/>
            <person name="Zhang A."/>
            <person name="Wang J."/>
        </authorList>
    </citation>
    <scope>NUCLEOTIDE SEQUENCE</scope>
    <source>
        <strain evidence="3">cv. G1812</strain>
    </source>
</reference>
<protein>
    <submittedName>
        <fullName evidence="2">Uncharacterized protein</fullName>
    </submittedName>
</protein>
<name>A0A8R7V1C9_TRIUA</name>
<keyword evidence="3" id="KW-1185">Reference proteome</keyword>
<dbReference type="Gramene" id="TuG1812G0700002345.01.T02">
    <property type="protein sequence ID" value="TuG1812G0700002345.01.T02"/>
    <property type="gene ID" value="TuG1812G0700002345.01"/>
</dbReference>
<dbReference type="EnsemblPlants" id="TuG1812G0700002345.01.T02">
    <property type="protein sequence ID" value="TuG1812G0700002345.01.T02"/>
    <property type="gene ID" value="TuG1812G0700002345.01"/>
</dbReference>